<dbReference type="PANTHER" id="PTHR24321">
    <property type="entry name" value="DEHYDROGENASES, SHORT CHAIN"/>
    <property type="match status" value="1"/>
</dbReference>
<dbReference type="EMBL" id="AVPL01000022">
    <property type="protein sequence ID" value="KGN41172.1"/>
    <property type="molecule type" value="Genomic_DNA"/>
</dbReference>
<dbReference type="OrthoDB" id="286404at2"/>
<proteinExistence type="inferred from homology"/>
<evidence type="ECO:0000313" key="4">
    <source>
        <dbReference type="Proteomes" id="UP000030013"/>
    </source>
</evidence>
<protein>
    <submittedName>
        <fullName evidence="3">Short-chain dehydrogenase</fullName>
    </submittedName>
</protein>
<keyword evidence="4" id="KW-1185">Reference proteome</keyword>
<dbReference type="NCBIfam" id="NF005559">
    <property type="entry name" value="PRK07231.1"/>
    <property type="match status" value="1"/>
</dbReference>
<accession>A0A0A0JYK9</accession>
<name>A0A0A0JYK9_9MICO</name>
<gene>
    <name evidence="3" type="ORF">N801_08810</name>
</gene>
<dbReference type="PRINTS" id="PR00081">
    <property type="entry name" value="GDHRDH"/>
</dbReference>
<dbReference type="InterPro" id="IPR002347">
    <property type="entry name" value="SDR_fam"/>
</dbReference>
<dbReference type="RefSeq" id="WP_035937012.1">
    <property type="nucleotide sequence ID" value="NZ_AVPL01000022.1"/>
</dbReference>
<dbReference type="InterPro" id="IPR036291">
    <property type="entry name" value="NAD(P)-bd_dom_sf"/>
</dbReference>
<dbReference type="FunFam" id="3.40.50.720:FF:000084">
    <property type="entry name" value="Short-chain dehydrogenase reductase"/>
    <property type="match status" value="1"/>
</dbReference>
<dbReference type="eggNOG" id="COG1028">
    <property type="taxonomic scope" value="Bacteria"/>
</dbReference>
<dbReference type="PANTHER" id="PTHR24321:SF8">
    <property type="entry name" value="ESTRADIOL 17-BETA-DEHYDROGENASE 8-RELATED"/>
    <property type="match status" value="1"/>
</dbReference>
<reference evidence="3 4" key="1">
    <citation type="submission" date="2013-08" db="EMBL/GenBank/DDBJ databases">
        <title>The genome sequence of Knoellia aerolata.</title>
        <authorList>
            <person name="Zhu W."/>
            <person name="Wang G."/>
        </authorList>
    </citation>
    <scope>NUCLEOTIDE SEQUENCE [LARGE SCALE GENOMIC DNA]</scope>
    <source>
        <strain evidence="3 4">DSM 18566</strain>
    </source>
</reference>
<dbReference type="SUPFAM" id="SSF51735">
    <property type="entry name" value="NAD(P)-binding Rossmann-fold domains"/>
    <property type="match status" value="1"/>
</dbReference>
<dbReference type="STRING" id="1385519.N801_08810"/>
<dbReference type="GO" id="GO:0016491">
    <property type="term" value="F:oxidoreductase activity"/>
    <property type="evidence" value="ECO:0007669"/>
    <property type="project" value="UniProtKB-KW"/>
</dbReference>
<dbReference type="Gene3D" id="3.40.50.720">
    <property type="entry name" value="NAD(P)-binding Rossmann-like Domain"/>
    <property type="match status" value="1"/>
</dbReference>
<comment type="similarity">
    <text evidence="1">Belongs to the short-chain dehydrogenases/reductases (SDR) family.</text>
</comment>
<evidence type="ECO:0000256" key="2">
    <source>
        <dbReference type="ARBA" id="ARBA00023002"/>
    </source>
</evidence>
<dbReference type="PRINTS" id="PR00080">
    <property type="entry name" value="SDRFAMILY"/>
</dbReference>
<evidence type="ECO:0000256" key="1">
    <source>
        <dbReference type="ARBA" id="ARBA00006484"/>
    </source>
</evidence>
<dbReference type="AlphaFoldDB" id="A0A0A0JYK9"/>
<comment type="caution">
    <text evidence="3">The sequence shown here is derived from an EMBL/GenBank/DDBJ whole genome shotgun (WGS) entry which is preliminary data.</text>
</comment>
<dbReference type="Pfam" id="PF13561">
    <property type="entry name" value="adh_short_C2"/>
    <property type="match status" value="1"/>
</dbReference>
<keyword evidence="2" id="KW-0560">Oxidoreductase</keyword>
<dbReference type="Proteomes" id="UP000030013">
    <property type="component" value="Unassembled WGS sequence"/>
</dbReference>
<evidence type="ECO:0000313" key="3">
    <source>
        <dbReference type="EMBL" id="KGN41172.1"/>
    </source>
</evidence>
<organism evidence="3 4">
    <name type="scientific">Knoellia aerolata DSM 18566</name>
    <dbReference type="NCBI Taxonomy" id="1385519"/>
    <lineage>
        <taxon>Bacteria</taxon>
        <taxon>Bacillati</taxon>
        <taxon>Actinomycetota</taxon>
        <taxon>Actinomycetes</taxon>
        <taxon>Micrococcales</taxon>
        <taxon>Intrasporangiaceae</taxon>
        <taxon>Knoellia</taxon>
    </lineage>
</organism>
<sequence length="250" mass="26206">MNRLEGRVALVTGSASGIGKATVQRLVDEGAAVLVTDIQVEAGEATVKELVDAGHRAAFFRHDVTSEADWEAATAKAVEEFGGLDILVNNAGLGDIKPIEDTTLEEWDRTVAIDQTGVFLGMKIAGPHLKTSEHASIINISSIFGTSGGFGVSPAYHAAKGAVRTLTKNVALHWATEGIRVNSIHPGFIETPILEPAKGTPIWDGMTALTPMGHLGQPADIAAGVAYLASDDSAFVTGLELYIDGGYMAR</sequence>